<dbReference type="Proteomes" id="UP001290462">
    <property type="component" value="Unassembled WGS sequence"/>
</dbReference>
<feature type="transmembrane region" description="Helical" evidence="1">
    <location>
        <begin position="125"/>
        <end position="150"/>
    </location>
</feature>
<dbReference type="RefSeq" id="WP_322808289.1">
    <property type="nucleotide sequence ID" value="NZ_JAVBVO010000001.1"/>
</dbReference>
<evidence type="ECO:0000313" key="2">
    <source>
        <dbReference type="EMBL" id="MDZ5757259.1"/>
    </source>
</evidence>
<comment type="caution">
    <text evidence="2">The sequence shown here is derived from an EMBL/GenBank/DDBJ whole genome shotgun (WGS) entry which is preliminary data.</text>
</comment>
<feature type="transmembrane region" description="Helical" evidence="1">
    <location>
        <begin position="224"/>
        <end position="247"/>
    </location>
</feature>
<keyword evidence="1" id="KW-0472">Membrane</keyword>
<feature type="transmembrane region" description="Helical" evidence="1">
    <location>
        <begin position="84"/>
        <end position="105"/>
    </location>
</feature>
<dbReference type="EMBL" id="JAVBVO010000001">
    <property type="protein sequence ID" value="MDZ5757259.1"/>
    <property type="molecule type" value="Genomic_DNA"/>
</dbReference>
<evidence type="ECO:0000313" key="3">
    <source>
        <dbReference type="Proteomes" id="UP001290462"/>
    </source>
</evidence>
<evidence type="ECO:0008006" key="4">
    <source>
        <dbReference type="Google" id="ProtNLM"/>
    </source>
</evidence>
<gene>
    <name evidence="2" type="ORF">RAK27_01150</name>
</gene>
<dbReference type="AlphaFoldDB" id="A0AAW9JYI7"/>
<accession>A0AAW9JYI7</accession>
<protein>
    <recommendedName>
        <fullName evidence="4">ABC transporter permease</fullName>
    </recommendedName>
</protein>
<sequence length="255" mass="29459">MTIFERAVLRIRHTPMRSILVFFLYVSFSLILVFLFSMLTQLNFSLDTINETLNLKQSDLTINTDFFQSLAETIKHKQDIVGQLLLFTIVFGAIGFTALHGLLLFFRRKELLNFRLIGEKKRKIFFQLVLENLILLNVFLLFLFVTSVFFRQPVAQQLNQIEQNFVGKTEKHFLIQTNSTIISATQDDKLPSENPQPYKEGVSKFNTVTLTDANQTIGTNPQRFVQFALGMNLFTLLCMSPAALWFLNRNPLKYG</sequence>
<keyword evidence="1" id="KW-0812">Transmembrane</keyword>
<keyword evidence="1" id="KW-1133">Transmembrane helix</keyword>
<reference evidence="2" key="1">
    <citation type="submission" date="2023-08" db="EMBL/GenBank/DDBJ databases">
        <title>Genomic characterization of piscicolin 126 produced by Carnobacterium maltaromaticum CM22 strain isolated from salmon (Salmo salar).</title>
        <authorList>
            <person name="Gonzalez-Gragera E."/>
            <person name="Garcia-Lopez J.D."/>
            <person name="Teso-Perez C."/>
            <person name="Gimenez-Hernandez I."/>
            <person name="Peralta-Sanchez J.M."/>
            <person name="Valdivia E."/>
            <person name="Montalban-Lopez M."/>
            <person name="Martin-Platero A.M."/>
            <person name="Banos A."/>
            <person name="Martinez-Bueno M."/>
        </authorList>
    </citation>
    <scope>NUCLEOTIDE SEQUENCE</scope>
    <source>
        <strain evidence="2">CM22</strain>
    </source>
</reference>
<evidence type="ECO:0000256" key="1">
    <source>
        <dbReference type="SAM" id="Phobius"/>
    </source>
</evidence>
<proteinExistence type="predicted"/>
<name>A0AAW9JYI7_CARML</name>
<feature type="transmembrane region" description="Helical" evidence="1">
    <location>
        <begin position="20"/>
        <end position="39"/>
    </location>
</feature>
<organism evidence="2 3">
    <name type="scientific">Carnobacterium maltaromaticum</name>
    <name type="common">Carnobacterium piscicola</name>
    <dbReference type="NCBI Taxonomy" id="2751"/>
    <lineage>
        <taxon>Bacteria</taxon>
        <taxon>Bacillati</taxon>
        <taxon>Bacillota</taxon>
        <taxon>Bacilli</taxon>
        <taxon>Lactobacillales</taxon>
        <taxon>Carnobacteriaceae</taxon>
        <taxon>Carnobacterium</taxon>
    </lineage>
</organism>